<name>A0A1H9MYR1_9HYPH</name>
<reference evidence="2 3" key="1">
    <citation type="submission" date="2016-10" db="EMBL/GenBank/DDBJ databases">
        <authorList>
            <person name="de Groot N.N."/>
        </authorList>
    </citation>
    <scope>NUCLEOTIDE SEQUENCE [LARGE SCALE GENOMIC DNA]</scope>
    <source>
        <strain evidence="2 3">A52C2</strain>
    </source>
</reference>
<feature type="compositionally biased region" description="Acidic residues" evidence="1">
    <location>
        <begin position="119"/>
        <end position="130"/>
    </location>
</feature>
<organism evidence="2 3">
    <name type="scientific">Faunimonas pinastri</name>
    <dbReference type="NCBI Taxonomy" id="1855383"/>
    <lineage>
        <taxon>Bacteria</taxon>
        <taxon>Pseudomonadati</taxon>
        <taxon>Pseudomonadota</taxon>
        <taxon>Alphaproteobacteria</taxon>
        <taxon>Hyphomicrobiales</taxon>
        <taxon>Afifellaceae</taxon>
        <taxon>Faunimonas</taxon>
    </lineage>
</organism>
<keyword evidence="3" id="KW-1185">Reference proteome</keyword>
<dbReference type="AlphaFoldDB" id="A0A1H9MYR1"/>
<gene>
    <name evidence="2" type="ORF">SAMN05216548_114104</name>
</gene>
<accession>A0A1H9MYR1</accession>
<evidence type="ECO:0000313" key="3">
    <source>
        <dbReference type="Proteomes" id="UP000199647"/>
    </source>
</evidence>
<dbReference type="STRING" id="1855383.SAMN05216548_114104"/>
<evidence type="ECO:0000256" key="1">
    <source>
        <dbReference type="SAM" id="MobiDB-lite"/>
    </source>
</evidence>
<feature type="region of interest" description="Disordered" evidence="1">
    <location>
        <begin position="84"/>
        <end position="130"/>
    </location>
</feature>
<feature type="compositionally biased region" description="Pro residues" evidence="1">
    <location>
        <begin position="85"/>
        <end position="95"/>
    </location>
</feature>
<dbReference type="EMBL" id="FOFG01000014">
    <property type="protein sequence ID" value="SER28619.1"/>
    <property type="molecule type" value="Genomic_DNA"/>
</dbReference>
<proteinExistence type="predicted"/>
<dbReference type="RefSeq" id="WP_092498602.1">
    <property type="nucleotide sequence ID" value="NZ_FOFG01000014.1"/>
</dbReference>
<protein>
    <submittedName>
        <fullName evidence="2">Uncharacterized protein</fullName>
    </submittedName>
</protein>
<evidence type="ECO:0000313" key="2">
    <source>
        <dbReference type="EMBL" id="SER28619.1"/>
    </source>
</evidence>
<sequence length="130" mass="14198">MNERRIDPARRRPSVEDAVTDVNTHMNVALSAIEADLENMTAEKLTKIGTYLHSQVDNLLRNAKLLMDKHPGAATRFSFDMDLPATPPSLAPSPARPAATAGPQPRLVGTGKPKPRVLEDDDEVAFIDTE</sequence>
<dbReference type="Proteomes" id="UP000199647">
    <property type="component" value="Unassembled WGS sequence"/>
</dbReference>